<feature type="repeat" description="ANK" evidence="3">
    <location>
        <begin position="1739"/>
        <end position="1771"/>
    </location>
</feature>
<sequence length="2041" mass="227336">MLLDELDAPLDDVVVVDRLAFADYNESNILPQDEATLTRLRAWIQPTEYAGDGSEFKKHASSYLKGTNQWLLDSPVFEQWHEGRHDGILWIRGVPGTGKSVLAARLVDHLSSEKCPVLYFFFRHTIQSYHRPEAALRDWITQILPFFPPLQLAIKNLTSEPISVDAVESLSTAELWHLLRLALKSIPKAYCVLDALDEMDQGALEHFLHLLDQLGNMHPDTVKLIITSRPIATVEKVVRNLRPLDIRLSRDSVNQDISTYLHHRLYRSTLPVRSREAIIKEVLKKADGLFLYAKLAMDTISELETETETQIMETLTRMPVDLSVMYSDLLREHMGRTGLSKGLHILVLQLVTHATRPLRLLEISDCIKITQPEFGQDTGAIKNLIRTCCGPLLEVLPDDTVRVVHHSLTEYLFGLNRSSIDEDIPVFEPGPTHNRLALLCLSYLQAGCLDTIEAKETKGSFQHALLKHQELSPFTNYAANNWHVHIEKATMRGFSQEEVNKSIFSLVKTPGLVDKLIVLGGQSDGKRTSHDPNMSLDTEALLFAIHFDLTSFVKSLLSLNVGEAATYSGSLDIEPPLHQAVVKGNNDIVRLLINHGAALDYHNSEGATPLHLALGCIIRRVRMRPDLAVVETLLEAGADPWQGLGKNKKVHDDTVGDRDPYPPIRRAFSTCEEGIIRLFLPYVKTEEAAKQVFDWVINGSKKLKVVRLILELGLMDVNARIKGQTPLFAACRQLDPKAIAVLMEAGADPNILHNENYYANSNDSPEEGANALHALTAPDHLNYDLYRDTSDGTTRECFRLVLAAGANVNQVDHEKNTPLHKARSPLVAQLLLDAGADANAMNLDGETPLHVASSFDTMEALLGKVDINVKNSSGETILLKTLSEKPALDKVLKLLDLGADTSVIDNKGNSSLHYLAEVGGIGKPDGRRVLERLVQGGADPNLRNAKGETALDNLSFQYGHLRFIEADLETFFEITGADVNAVDSQGCTFLFNAINYGNSSMADHDREAFLALMARVGARFDVTDQRGRTLLHAAVSYCLSNGKLLGLLAEYGVDPKQTDLEGNTIWHEGVSQFSTRVGSVSTEVFHDITALGSDPRRTNKIGRLPLHVLCAYDQWALQRNNSTKDQSGATLFEYMLRKNAGDINHRDNDGVAPLHLVSTISTDLTRRLLVAGADARLATNEGLNVFHLAARCRQSNIIGLLLDWFNTKTTAEELHTAVSAKDKRGRSPLYYACASGRYQSVELLMKAGAVADFETYDGSAINGCADFEEEQKNWNRYHSRGVEPDAGGVLIDDTTRLRLEYRGWNTYPMERLEEILDLIIDTTAPSWHVVDEAITSATNRQHDYTVECLLRAWGSLGVEATLESANEAQSCAERRANQLANLPKRRSFEGQIKLLIEERHFDAVPRCITEYSPKPEELHGVLAELTRTGHVWLLDMVLTPEIILNLDKECDPDDNGKQNITGQRKPSLLSFACESEEPNMTMIQFLLSQDTSLHALVRGGHHHWWQTNQALPYMLKQGMTVDLKDNQGVTPLSASLDGIDRPWWSSKAAEMLLRAGADPKSVDNSGKSCLARVVSDRDIFAMLLQHGAVIDHSVLAGAILNNDTDMVQLMLESGADPNARQVGHELPPQKLADGSRMDKGRYDPNSQDELYALDLVIGEISRHNECFEDKVRDATFMRLIELLLKHGADPNARYPRTTVAHRTLEKKGSDSKMTYAWRNRYLDVLLQHPRLDINLQDSAGISLFYSAYAMGDMKSTTTLLERGADVRGKDNSARNILHLGLSHFNNTWNHQIGSPQLQRDLLQKLVSTAPELLDQVDKSGRTPLHCAMSRQKDPRQEVEMLVSAGADVCIKDANGDTPLHQLFKGMWRLILDDDGVETFDGPTNELLDLFLSKGADINARNEAGETPVFNYFSQGTFEAELPKAEVEKQDSDGKGRGTWRVKQALKRKAVVEREPVLWKLLEQLGVDWTTVDAKGRSLLHFVAGEDRVRAEADFESRRLRRFRFLMSKGLDPLAEDTAHRTALDVAAANKADDIIALFKAE</sequence>
<dbReference type="PROSITE" id="PS50297">
    <property type="entry name" value="ANK_REP_REGION"/>
    <property type="match status" value="4"/>
</dbReference>
<feature type="repeat" description="ANK" evidence="3">
    <location>
        <begin position="572"/>
        <end position="604"/>
    </location>
</feature>
<dbReference type="Pfam" id="PF22939">
    <property type="entry name" value="WHD_GPIID"/>
    <property type="match status" value="1"/>
</dbReference>
<feature type="repeat" description="ANK" evidence="3">
    <location>
        <begin position="1224"/>
        <end position="1256"/>
    </location>
</feature>
<gene>
    <name evidence="6" type="ORF">FSARC_9197</name>
</gene>
<dbReference type="Gene3D" id="1.25.40.20">
    <property type="entry name" value="Ankyrin repeat-containing domain"/>
    <property type="match status" value="7"/>
</dbReference>
<dbReference type="Pfam" id="PF24883">
    <property type="entry name" value="NPHP3_N"/>
    <property type="match status" value="1"/>
</dbReference>
<dbReference type="OrthoDB" id="21416at2759"/>
<feature type="region of interest" description="Disordered" evidence="4">
    <location>
        <begin position="1618"/>
        <end position="1638"/>
    </location>
</feature>
<evidence type="ECO:0000313" key="7">
    <source>
        <dbReference type="Proteomes" id="UP000622797"/>
    </source>
</evidence>
<dbReference type="InterPro" id="IPR002110">
    <property type="entry name" value="Ankyrin_rpt"/>
</dbReference>
<dbReference type="Proteomes" id="UP000622797">
    <property type="component" value="Unassembled WGS sequence"/>
</dbReference>
<dbReference type="Pfam" id="PF12796">
    <property type="entry name" value="Ank_2"/>
    <property type="match status" value="3"/>
</dbReference>
<dbReference type="PANTHER" id="PTHR24189">
    <property type="entry name" value="MYOTROPHIN"/>
    <property type="match status" value="1"/>
</dbReference>
<feature type="repeat" description="ANK" evidence="3">
    <location>
        <begin position="722"/>
        <end position="754"/>
    </location>
</feature>
<dbReference type="InterPro" id="IPR054471">
    <property type="entry name" value="GPIID_WHD"/>
</dbReference>
<feature type="domain" description="NACHT" evidence="5">
    <location>
        <begin position="87"/>
        <end position="230"/>
    </location>
</feature>
<dbReference type="SUPFAM" id="SSF48403">
    <property type="entry name" value="Ankyrin repeat"/>
    <property type="match status" value="4"/>
</dbReference>
<dbReference type="Pfam" id="PF00023">
    <property type="entry name" value="Ank"/>
    <property type="match status" value="1"/>
</dbReference>
<dbReference type="SUPFAM" id="SSF52540">
    <property type="entry name" value="P-loop containing nucleoside triphosphate hydrolases"/>
    <property type="match status" value="1"/>
</dbReference>
<dbReference type="PANTHER" id="PTHR24189:SF50">
    <property type="entry name" value="ANKYRIN REPEAT AND SOCS BOX PROTEIN 2"/>
    <property type="match status" value="1"/>
</dbReference>
<keyword evidence="7" id="KW-1185">Reference proteome</keyword>
<reference evidence="6" key="2">
    <citation type="submission" date="2020-05" db="EMBL/GenBank/DDBJ databases">
        <authorList>
            <person name="Kim H.-S."/>
            <person name="Proctor R.H."/>
            <person name="Brown D.W."/>
        </authorList>
    </citation>
    <scope>NUCLEOTIDE SEQUENCE</scope>
    <source>
        <strain evidence="6">NRRL 20472</strain>
    </source>
</reference>
<feature type="repeat" description="ANK" evidence="3">
    <location>
        <begin position="907"/>
        <end position="945"/>
    </location>
</feature>
<dbReference type="Gene3D" id="3.40.50.300">
    <property type="entry name" value="P-loop containing nucleotide triphosphate hydrolases"/>
    <property type="match status" value="1"/>
</dbReference>
<evidence type="ECO:0000256" key="4">
    <source>
        <dbReference type="SAM" id="MobiDB-lite"/>
    </source>
</evidence>
<organism evidence="6 7">
    <name type="scientific">Fusarium sarcochroum</name>
    <dbReference type="NCBI Taxonomy" id="1208366"/>
    <lineage>
        <taxon>Eukaryota</taxon>
        <taxon>Fungi</taxon>
        <taxon>Dikarya</taxon>
        <taxon>Ascomycota</taxon>
        <taxon>Pezizomycotina</taxon>
        <taxon>Sordariomycetes</taxon>
        <taxon>Hypocreomycetidae</taxon>
        <taxon>Hypocreales</taxon>
        <taxon>Nectriaceae</taxon>
        <taxon>Fusarium</taxon>
        <taxon>Fusarium lateritium species complex</taxon>
    </lineage>
</organism>
<proteinExistence type="predicted"/>
<dbReference type="PRINTS" id="PR01415">
    <property type="entry name" value="ANKYRIN"/>
</dbReference>
<dbReference type="PROSITE" id="PS50837">
    <property type="entry name" value="NACHT"/>
    <property type="match status" value="1"/>
</dbReference>
<comment type="caution">
    <text evidence="6">The sequence shown here is derived from an EMBL/GenBank/DDBJ whole genome shotgun (WGS) entry which is preliminary data.</text>
</comment>
<name>A0A8H4X6D2_9HYPO</name>
<dbReference type="InterPro" id="IPR007111">
    <property type="entry name" value="NACHT_NTPase"/>
</dbReference>
<dbReference type="EMBL" id="JABEXW010000528">
    <property type="protein sequence ID" value="KAF4962749.1"/>
    <property type="molecule type" value="Genomic_DNA"/>
</dbReference>
<dbReference type="InterPro" id="IPR056884">
    <property type="entry name" value="NPHP3-like_N"/>
</dbReference>
<dbReference type="PROSITE" id="PS50088">
    <property type="entry name" value="ANK_REPEAT"/>
    <property type="match status" value="6"/>
</dbReference>
<feature type="repeat" description="ANK" evidence="3">
    <location>
        <begin position="1819"/>
        <end position="1853"/>
    </location>
</feature>
<reference evidence="6" key="1">
    <citation type="journal article" date="2020" name="BMC Genomics">
        <title>Correction to: Identification and distribution of gene clusters required for synthesis of sphingolipid metabolism inhibitors in diverse species of the filamentous fungus Fusarium.</title>
        <authorList>
            <person name="Kim H.S."/>
            <person name="Lohmar J.M."/>
            <person name="Busman M."/>
            <person name="Brown D.W."/>
            <person name="Naumann T.A."/>
            <person name="Divon H.H."/>
            <person name="Lysoe E."/>
            <person name="Uhlig S."/>
            <person name="Proctor R.H."/>
        </authorList>
    </citation>
    <scope>NUCLEOTIDE SEQUENCE</scope>
    <source>
        <strain evidence="6">NRRL 20472</strain>
    </source>
</reference>
<evidence type="ECO:0000259" key="5">
    <source>
        <dbReference type="PROSITE" id="PS50837"/>
    </source>
</evidence>
<dbReference type="SMART" id="SM00248">
    <property type="entry name" value="ANK"/>
    <property type="match status" value="19"/>
</dbReference>
<evidence type="ECO:0000256" key="1">
    <source>
        <dbReference type="ARBA" id="ARBA00022737"/>
    </source>
</evidence>
<accession>A0A8H4X6D2</accession>
<evidence type="ECO:0000256" key="3">
    <source>
        <dbReference type="PROSITE-ProRule" id="PRU00023"/>
    </source>
</evidence>
<keyword evidence="2 3" id="KW-0040">ANK repeat</keyword>
<dbReference type="InterPro" id="IPR036770">
    <property type="entry name" value="Ankyrin_rpt-contain_sf"/>
</dbReference>
<keyword evidence="1" id="KW-0677">Repeat</keyword>
<protein>
    <recommendedName>
        <fullName evidence="5">NACHT domain-containing protein</fullName>
    </recommendedName>
</protein>
<evidence type="ECO:0000313" key="6">
    <source>
        <dbReference type="EMBL" id="KAF4962749.1"/>
    </source>
</evidence>
<dbReference type="InterPro" id="IPR050745">
    <property type="entry name" value="Multifunctional_regulatory"/>
</dbReference>
<dbReference type="InterPro" id="IPR027417">
    <property type="entry name" value="P-loop_NTPase"/>
</dbReference>
<evidence type="ECO:0000256" key="2">
    <source>
        <dbReference type="ARBA" id="ARBA00023043"/>
    </source>
</evidence>